<organism evidence="8 9">
    <name type="scientific">Ramazzottius varieornatus</name>
    <name type="common">Water bear</name>
    <name type="synonym">Tardigrade</name>
    <dbReference type="NCBI Taxonomy" id="947166"/>
    <lineage>
        <taxon>Eukaryota</taxon>
        <taxon>Metazoa</taxon>
        <taxon>Ecdysozoa</taxon>
        <taxon>Tardigrada</taxon>
        <taxon>Eutardigrada</taxon>
        <taxon>Parachela</taxon>
        <taxon>Hypsibioidea</taxon>
        <taxon>Ramazzottiidae</taxon>
        <taxon>Ramazzottius</taxon>
    </lineage>
</organism>
<feature type="region of interest" description="Disordered" evidence="6">
    <location>
        <begin position="1"/>
        <end position="37"/>
    </location>
</feature>
<evidence type="ECO:0000256" key="4">
    <source>
        <dbReference type="ARBA" id="ARBA00022786"/>
    </source>
</evidence>
<dbReference type="PANTHER" id="PTHR45700:SF2">
    <property type="entry name" value="UBIQUITIN-PROTEIN LIGASE E3C"/>
    <property type="match status" value="1"/>
</dbReference>
<dbReference type="FunFam" id="3.30.2410.10:FF:000011">
    <property type="entry name" value="Putative Ubiquitin-protein ligase E3C"/>
    <property type="match status" value="1"/>
</dbReference>
<feature type="region of interest" description="Disordered" evidence="6">
    <location>
        <begin position="341"/>
        <end position="378"/>
    </location>
</feature>
<evidence type="ECO:0000256" key="3">
    <source>
        <dbReference type="ARBA" id="ARBA00022679"/>
    </source>
</evidence>
<evidence type="ECO:0000313" key="9">
    <source>
        <dbReference type="Proteomes" id="UP000186922"/>
    </source>
</evidence>
<dbReference type="SMART" id="SM00119">
    <property type="entry name" value="HECTc"/>
    <property type="match status" value="1"/>
</dbReference>
<dbReference type="STRING" id="947166.A0A1D1VNI1"/>
<dbReference type="Gene3D" id="3.90.1750.10">
    <property type="entry name" value="Hect, E3 ligase catalytic domains"/>
    <property type="match status" value="1"/>
</dbReference>
<feature type="active site" description="Glycyl thioester intermediate" evidence="5">
    <location>
        <position position="1008"/>
    </location>
</feature>
<dbReference type="Pfam" id="PF00632">
    <property type="entry name" value="HECT"/>
    <property type="match status" value="1"/>
</dbReference>
<keyword evidence="3" id="KW-0808">Transferase</keyword>
<dbReference type="PROSITE" id="PS50237">
    <property type="entry name" value="HECT"/>
    <property type="match status" value="1"/>
</dbReference>
<evidence type="ECO:0000256" key="1">
    <source>
        <dbReference type="ARBA" id="ARBA00000885"/>
    </source>
</evidence>
<dbReference type="SUPFAM" id="SSF56204">
    <property type="entry name" value="Hect, E3 ligase catalytic domain"/>
    <property type="match status" value="1"/>
</dbReference>
<accession>A0A1D1VNI1</accession>
<dbReference type="Gene3D" id="3.30.2410.10">
    <property type="entry name" value="Hect, E3 ligase catalytic domain"/>
    <property type="match status" value="1"/>
</dbReference>
<feature type="compositionally biased region" description="Acidic residues" evidence="6">
    <location>
        <begin position="348"/>
        <end position="359"/>
    </location>
</feature>
<dbReference type="FunFam" id="3.30.2160.10:FF:000002">
    <property type="entry name" value="Putative Ubiquitin-protein ligase E3C"/>
    <property type="match status" value="1"/>
</dbReference>
<dbReference type="Proteomes" id="UP000186922">
    <property type="component" value="Unassembled WGS sequence"/>
</dbReference>
<dbReference type="InterPro" id="IPR044611">
    <property type="entry name" value="E3A/B/C-like"/>
</dbReference>
<reference evidence="8 9" key="1">
    <citation type="journal article" date="2016" name="Nat. Commun.">
        <title>Extremotolerant tardigrade genome and improved radiotolerance of human cultured cells by tardigrade-unique protein.</title>
        <authorList>
            <person name="Hashimoto T."/>
            <person name="Horikawa D.D."/>
            <person name="Saito Y."/>
            <person name="Kuwahara H."/>
            <person name="Kozuka-Hata H."/>
            <person name="Shin-I T."/>
            <person name="Minakuchi Y."/>
            <person name="Ohishi K."/>
            <person name="Motoyama A."/>
            <person name="Aizu T."/>
            <person name="Enomoto A."/>
            <person name="Kondo K."/>
            <person name="Tanaka S."/>
            <person name="Hara Y."/>
            <person name="Koshikawa S."/>
            <person name="Sagara H."/>
            <person name="Miura T."/>
            <person name="Yokobori S."/>
            <person name="Miyagawa K."/>
            <person name="Suzuki Y."/>
            <person name="Kubo T."/>
            <person name="Oyama M."/>
            <person name="Kohara Y."/>
            <person name="Fujiyama A."/>
            <person name="Arakawa K."/>
            <person name="Katayama T."/>
            <person name="Toyoda A."/>
            <person name="Kunieda T."/>
        </authorList>
    </citation>
    <scope>NUCLEOTIDE SEQUENCE [LARGE SCALE GENOMIC DNA]</scope>
    <source>
        <strain evidence="8 9">YOKOZUNA-1</strain>
    </source>
</reference>
<dbReference type="PANTHER" id="PTHR45700">
    <property type="entry name" value="UBIQUITIN-PROTEIN LIGASE E3C"/>
    <property type="match status" value="1"/>
</dbReference>
<dbReference type="GO" id="GO:0000209">
    <property type="term" value="P:protein polyubiquitination"/>
    <property type="evidence" value="ECO:0007669"/>
    <property type="project" value="InterPro"/>
</dbReference>
<evidence type="ECO:0000256" key="2">
    <source>
        <dbReference type="ARBA" id="ARBA00012485"/>
    </source>
</evidence>
<sequence length="1040" mass="116831">MFAFTGDYRKKPQQALRGTRVAEQREESLQKAAEGRRQREELRRKVQSVVKIQALARKFLLRAQRRKAIVVEVERNKDSLSTSGDVPRLLQYVRAVNLYLVRHISPQEASAFFVLAQVLVKAQQALVESCGQDSPTALAVARFLGTALQLAGSPADTNSVLRLAEILLGQADLAAGLQRVICASLVERAFFQSCLRILQARSIGLSFAPSPKAPTEFHASLLSLLLKPLVILLPVDAKVVVKFAKEVLSQSHHVVVADFVLRALAEVQGHSLPVGLFIDQAAAAIRMEQLPAADIWQCWSWCLLVGGWGGSLQGSTAVLTVMNHALMGLIKAQAFIVADDDKRRKMDEEEDSEDEEMEEGPTKGQTVEKVPSKEEEREGQVRRDILAAIESPAFITLVLSALEIKSGTVVEDAAGMCTSLISSQGKDAVSMPTLFYKMAFNMAFLKALWQRIGQFEVVERLRSSPNVTFSLAGSKSWMRLYTVFARLLVCTMATVYDDEFGEASGGSQQQRPRRGSFEFELEEVVEIAASSRDVAAALLFVAYSPALATDGDCSYLLTHLFSSVVNLIRELHDRDARRGFCPDGFWISPKLTALADKARRSGNPQFIYDVFEACNPFRPLKNGLFAGASLDEVRFNLVLDQVPCLLPFNHRLLFVYLTLRSDKNASRRDFDFLRADSFIHVKVRREYIYEDAFTDLHPNVVADMKKPLKVAFQNLAGLDEAGVDGGGLFREFMNQCVRSGFDPNRGFFRSNEEATLYPNPEATMLCPTSYREHFFFLGRMLGKAIYENLLTELHFADFFLKKLLSKHNVGNVDIHYLKSLDPMLFKNLLYLKQYPADVADLQLDFSVTVDEMGLTRQVDLKPNGKNIPVTTDNVVEYIFLMADFKLNRQIRVHTACFREGLNDVVPIQLLQIFNFKELQTLISGTEEPIDIKDWRKHTSYGNPYDEEHPTIKAFWNVIQSFSEPTKRKLLKFVTSCSRPPLLGFKELPHKFTINPASGEDRLPTASTCMNLLKLPIIQDEQKLREKLLYAIESESGFELS</sequence>
<proteinExistence type="predicted"/>
<evidence type="ECO:0000256" key="6">
    <source>
        <dbReference type="SAM" id="MobiDB-lite"/>
    </source>
</evidence>
<feature type="domain" description="HECT" evidence="7">
    <location>
        <begin position="703"/>
        <end position="1040"/>
    </location>
</feature>
<gene>
    <name evidence="8" type="primary">RvY_12376-1</name>
    <name evidence="8" type="synonym">RvY_12376.1</name>
    <name evidence="8" type="ORF">RvY_12376</name>
</gene>
<dbReference type="InterPro" id="IPR035983">
    <property type="entry name" value="Hect_E3_ubiquitin_ligase"/>
</dbReference>
<evidence type="ECO:0000313" key="8">
    <source>
        <dbReference type="EMBL" id="GAV01713.1"/>
    </source>
</evidence>
<dbReference type="GO" id="GO:0061630">
    <property type="term" value="F:ubiquitin protein ligase activity"/>
    <property type="evidence" value="ECO:0007669"/>
    <property type="project" value="UniProtKB-EC"/>
</dbReference>
<feature type="compositionally biased region" description="Basic and acidic residues" evidence="6">
    <location>
        <begin position="20"/>
        <end position="37"/>
    </location>
</feature>
<dbReference type="GO" id="GO:0006511">
    <property type="term" value="P:ubiquitin-dependent protein catabolic process"/>
    <property type="evidence" value="ECO:0007669"/>
    <property type="project" value="TreeGrafter"/>
</dbReference>
<dbReference type="EMBL" id="BDGG01000007">
    <property type="protein sequence ID" value="GAV01713.1"/>
    <property type="molecule type" value="Genomic_DNA"/>
</dbReference>
<evidence type="ECO:0000256" key="5">
    <source>
        <dbReference type="PROSITE-ProRule" id="PRU00104"/>
    </source>
</evidence>
<dbReference type="CDD" id="cd00078">
    <property type="entry name" value="HECTc"/>
    <property type="match status" value="1"/>
</dbReference>
<keyword evidence="4 5" id="KW-0833">Ubl conjugation pathway</keyword>
<name>A0A1D1VNI1_RAMVA</name>
<dbReference type="Gene3D" id="3.30.2160.10">
    <property type="entry name" value="Hect, E3 ligase catalytic domain"/>
    <property type="match status" value="1"/>
</dbReference>
<dbReference type="EC" id="2.3.2.26" evidence="2"/>
<comment type="catalytic activity">
    <reaction evidence="1">
        <text>S-ubiquitinyl-[E2 ubiquitin-conjugating enzyme]-L-cysteine + [acceptor protein]-L-lysine = [E2 ubiquitin-conjugating enzyme]-L-cysteine + N(6)-ubiquitinyl-[acceptor protein]-L-lysine.</text>
        <dbReference type="EC" id="2.3.2.26"/>
    </reaction>
</comment>
<keyword evidence="9" id="KW-1185">Reference proteome</keyword>
<dbReference type="OrthoDB" id="8068875at2759"/>
<protein>
    <recommendedName>
        <fullName evidence="2">HECT-type E3 ubiquitin transferase</fullName>
        <ecNumber evidence="2">2.3.2.26</ecNumber>
    </recommendedName>
</protein>
<dbReference type="AlphaFoldDB" id="A0A1D1VNI1"/>
<comment type="caution">
    <text evidence="8">The sequence shown here is derived from an EMBL/GenBank/DDBJ whole genome shotgun (WGS) entry which is preliminary data.</text>
</comment>
<dbReference type="InterPro" id="IPR000569">
    <property type="entry name" value="HECT_dom"/>
</dbReference>
<evidence type="ECO:0000259" key="7">
    <source>
        <dbReference type="PROSITE" id="PS50237"/>
    </source>
</evidence>